<feature type="transmembrane region" description="Helical" evidence="11 12">
    <location>
        <begin position="152"/>
        <end position="171"/>
    </location>
</feature>
<keyword evidence="6 11" id="KW-0472">Membrane</keyword>
<keyword evidence="2 11" id="KW-0808">Transferase</keyword>
<reference evidence="14" key="1">
    <citation type="journal article" date="2023" name="Mol. Phylogenet. Evol.">
        <title>Genome-scale phylogeny and comparative genomics of the fungal order Sordariales.</title>
        <authorList>
            <person name="Hensen N."/>
            <person name="Bonometti L."/>
            <person name="Westerberg I."/>
            <person name="Brannstrom I.O."/>
            <person name="Guillou S."/>
            <person name="Cros-Aarteil S."/>
            <person name="Calhoun S."/>
            <person name="Haridas S."/>
            <person name="Kuo A."/>
            <person name="Mondo S."/>
            <person name="Pangilinan J."/>
            <person name="Riley R."/>
            <person name="LaButti K."/>
            <person name="Andreopoulos B."/>
            <person name="Lipzen A."/>
            <person name="Chen C."/>
            <person name="Yan M."/>
            <person name="Daum C."/>
            <person name="Ng V."/>
            <person name="Clum A."/>
            <person name="Steindorff A."/>
            <person name="Ohm R.A."/>
            <person name="Martin F."/>
            <person name="Silar P."/>
            <person name="Natvig D.O."/>
            <person name="Lalanne C."/>
            <person name="Gautier V."/>
            <person name="Ament-Velasquez S.L."/>
            <person name="Kruys A."/>
            <person name="Hutchinson M.I."/>
            <person name="Powell A.J."/>
            <person name="Barry K."/>
            <person name="Miller A.N."/>
            <person name="Grigoriev I.V."/>
            <person name="Debuchy R."/>
            <person name="Gladieux P."/>
            <person name="Hiltunen Thoren M."/>
            <person name="Johannesson H."/>
        </authorList>
    </citation>
    <scope>NUCLEOTIDE SEQUENCE</scope>
    <source>
        <strain evidence="14">PSN309</strain>
    </source>
</reference>
<evidence type="ECO:0000313" key="14">
    <source>
        <dbReference type="EMBL" id="KAK4193468.1"/>
    </source>
</evidence>
<evidence type="ECO:0000313" key="15">
    <source>
        <dbReference type="Proteomes" id="UP001302126"/>
    </source>
</evidence>
<evidence type="ECO:0000256" key="12">
    <source>
        <dbReference type="RuleBase" id="RU079119"/>
    </source>
</evidence>
<evidence type="ECO:0000256" key="7">
    <source>
        <dbReference type="ARBA" id="ARBA00023139"/>
    </source>
</evidence>
<comment type="similarity">
    <text evidence="11">Belongs to the DHHC palmitoyltransferase family. PFA4 subfamily.</text>
</comment>
<proteinExistence type="inferred from homology"/>
<comment type="subcellular location">
    <subcellularLocation>
        <location evidence="11">Endoplasmic reticulum membrane</location>
        <topology evidence="11">Multi-pass membrane protein</topology>
    </subcellularLocation>
    <subcellularLocation>
        <location evidence="1">Membrane</location>
        <topology evidence="1">Multi-pass membrane protein</topology>
    </subcellularLocation>
</comment>
<dbReference type="HAMAP" id="MF_03199">
    <property type="entry name" value="DHHC_PAT_PFA4"/>
    <property type="match status" value="1"/>
</dbReference>
<dbReference type="Proteomes" id="UP001302126">
    <property type="component" value="Unassembled WGS sequence"/>
</dbReference>
<dbReference type="AlphaFoldDB" id="A0AAN6X4Z2"/>
<evidence type="ECO:0000256" key="11">
    <source>
        <dbReference type="HAMAP-Rule" id="MF_03199"/>
    </source>
</evidence>
<dbReference type="PANTHER" id="PTHR12246">
    <property type="entry name" value="PALMITOYLTRANSFERASE ZDHHC16"/>
    <property type="match status" value="1"/>
</dbReference>
<dbReference type="Pfam" id="PF01529">
    <property type="entry name" value="DHHC"/>
    <property type="match status" value="1"/>
</dbReference>
<feature type="transmembrane region" description="Helical" evidence="11 12">
    <location>
        <begin position="51"/>
        <end position="67"/>
    </location>
</feature>
<comment type="caution">
    <text evidence="14">The sequence shown here is derived from an EMBL/GenBank/DDBJ whole genome shotgun (WGS) entry which is preliminary data.</text>
</comment>
<evidence type="ECO:0000256" key="2">
    <source>
        <dbReference type="ARBA" id="ARBA00022679"/>
    </source>
</evidence>
<evidence type="ECO:0000256" key="10">
    <source>
        <dbReference type="ARBA" id="ARBA00048048"/>
    </source>
</evidence>
<dbReference type="InterPro" id="IPR039859">
    <property type="entry name" value="PFA4/ZDH16/20/ERF2-like"/>
</dbReference>
<keyword evidence="7 11" id="KW-0564">Palmitate</keyword>
<evidence type="ECO:0000256" key="6">
    <source>
        <dbReference type="ARBA" id="ARBA00023136"/>
    </source>
</evidence>
<gene>
    <name evidence="11" type="primary">PFA4</name>
    <name evidence="14" type="ORF">QBC35DRAFT_481712</name>
</gene>
<comment type="domain">
    <text evidence="11 12">The DHHC domain is required for palmitoyltransferase activity.</text>
</comment>
<comment type="catalytic activity">
    <reaction evidence="10 11 12">
        <text>L-cysteinyl-[protein] + hexadecanoyl-CoA = S-hexadecanoyl-L-cysteinyl-[protein] + CoA</text>
        <dbReference type="Rhea" id="RHEA:36683"/>
        <dbReference type="Rhea" id="RHEA-COMP:10131"/>
        <dbReference type="Rhea" id="RHEA-COMP:11032"/>
        <dbReference type="ChEBI" id="CHEBI:29950"/>
        <dbReference type="ChEBI" id="CHEBI:57287"/>
        <dbReference type="ChEBI" id="CHEBI:57379"/>
        <dbReference type="ChEBI" id="CHEBI:74151"/>
        <dbReference type="EC" id="2.3.1.225"/>
    </reaction>
</comment>
<name>A0AAN6X4Z2_9PEZI</name>
<keyword evidence="9 11" id="KW-0012">Acyltransferase</keyword>
<keyword evidence="8 11" id="KW-0449">Lipoprotein</keyword>
<sequence>MTGLKTSPSTPGLHKLYIPAVCLLIAFQGYFSQYVFDTSPDLAPGALTDREFYTFNALLLTLWWTYYKACAVDPGRYIFPPSSTSPPPSSKDSKQTIAKTTPERWCKKCAAPKPPRAHHCRHCNRCIPRMDHHCPWTGTCVSLQTFPYFLRFLVWTNITLFYFLSLLWARISPVWADRHLPSYLGPTLFSLTSLTLLFLSNILTIFALLILLVTTLKSWVFNTTMIESWEISRHESLLERLDESSDSSSPSSFWSVESETENHPSLYSRIEFPYDLGIFQNMSQAMGTSNFLLWFFPFYNSGPVINNKTPGKGIGWEYEENGFNDVPNMWPPPDPEKLRRQKQGGWPAAQERLRRLEEEEAYYYGNNNSNDNNTPTTGEDIKAAFAKRQQQDLLRKKRAAAAEHMQSGILVELEEDEDDDNGSGRTQEEFEWVGKPAWTNSEGDRLWDYGVDEDAEEDVVDGEIISSSMTTAAEADDDVPLAELIRRRKVVTREDE</sequence>
<feature type="transmembrane region" description="Helical" evidence="11 12">
    <location>
        <begin position="12"/>
        <end position="31"/>
    </location>
</feature>
<dbReference type="EMBL" id="MU864351">
    <property type="protein sequence ID" value="KAK4193468.1"/>
    <property type="molecule type" value="Genomic_DNA"/>
</dbReference>
<evidence type="ECO:0000256" key="9">
    <source>
        <dbReference type="ARBA" id="ARBA00023315"/>
    </source>
</evidence>
<dbReference type="GO" id="GO:0005789">
    <property type="term" value="C:endoplasmic reticulum membrane"/>
    <property type="evidence" value="ECO:0007669"/>
    <property type="project" value="UniProtKB-SubCell"/>
</dbReference>
<accession>A0AAN6X4Z2</accession>
<dbReference type="InterPro" id="IPR033682">
    <property type="entry name" value="PFA4"/>
</dbReference>
<keyword evidence="5 11" id="KW-1133">Transmembrane helix</keyword>
<dbReference type="PROSITE" id="PS50216">
    <property type="entry name" value="DHHC"/>
    <property type="match status" value="1"/>
</dbReference>
<keyword evidence="3 11" id="KW-0812">Transmembrane</keyword>
<keyword evidence="15" id="KW-1185">Reference proteome</keyword>
<keyword evidence="4 11" id="KW-0256">Endoplasmic reticulum</keyword>
<protein>
    <recommendedName>
        <fullName evidence="11">Palmitoyltransferase PFA4</fullName>
        <ecNumber evidence="11">2.3.1.225</ecNumber>
    </recommendedName>
    <alternativeName>
        <fullName evidence="11">Protein S-acyltransferase</fullName>
        <shortName evidence="11">PAT</shortName>
    </alternativeName>
    <alternativeName>
        <fullName evidence="11">Protein fatty acyltransferase 4</fullName>
    </alternativeName>
</protein>
<evidence type="ECO:0000259" key="13">
    <source>
        <dbReference type="Pfam" id="PF01529"/>
    </source>
</evidence>
<dbReference type="GO" id="GO:0019706">
    <property type="term" value="F:protein-cysteine S-palmitoyltransferase activity"/>
    <property type="evidence" value="ECO:0007669"/>
    <property type="project" value="UniProtKB-UniRule"/>
</dbReference>
<evidence type="ECO:0000256" key="3">
    <source>
        <dbReference type="ARBA" id="ARBA00022692"/>
    </source>
</evidence>
<organism evidence="14 15">
    <name type="scientific">Podospora australis</name>
    <dbReference type="NCBI Taxonomy" id="1536484"/>
    <lineage>
        <taxon>Eukaryota</taxon>
        <taxon>Fungi</taxon>
        <taxon>Dikarya</taxon>
        <taxon>Ascomycota</taxon>
        <taxon>Pezizomycotina</taxon>
        <taxon>Sordariomycetes</taxon>
        <taxon>Sordariomycetidae</taxon>
        <taxon>Sordariales</taxon>
        <taxon>Podosporaceae</taxon>
        <taxon>Podospora</taxon>
    </lineage>
</organism>
<dbReference type="InterPro" id="IPR001594">
    <property type="entry name" value="Palmitoyltrfase_DHHC"/>
</dbReference>
<feature type="active site" description="S-palmitoyl cysteine intermediate" evidence="11">
    <location>
        <position position="134"/>
    </location>
</feature>
<evidence type="ECO:0000256" key="1">
    <source>
        <dbReference type="ARBA" id="ARBA00004141"/>
    </source>
</evidence>
<reference evidence="14" key="2">
    <citation type="submission" date="2023-05" db="EMBL/GenBank/DDBJ databases">
        <authorList>
            <consortium name="Lawrence Berkeley National Laboratory"/>
            <person name="Steindorff A."/>
            <person name="Hensen N."/>
            <person name="Bonometti L."/>
            <person name="Westerberg I."/>
            <person name="Brannstrom I.O."/>
            <person name="Guillou S."/>
            <person name="Cros-Aarteil S."/>
            <person name="Calhoun S."/>
            <person name="Haridas S."/>
            <person name="Kuo A."/>
            <person name="Mondo S."/>
            <person name="Pangilinan J."/>
            <person name="Riley R."/>
            <person name="Labutti K."/>
            <person name="Andreopoulos B."/>
            <person name="Lipzen A."/>
            <person name="Chen C."/>
            <person name="Yanf M."/>
            <person name="Daum C."/>
            <person name="Ng V."/>
            <person name="Clum A."/>
            <person name="Ohm R."/>
            <person name="Martin F."/>
            <person name="Silar P."/>
            <person name="Natvig D."/>
            <person name="Lalanne C."/>
            <person name="Gautier V."/>
            <person name="Ament-Velasquez S.L."/>
            <person name="Kruys A."/>
            <person name="Hutchinson M.I."/>
            <person name="Powell A.J."/>
            <person name="Barry K."/>
            <person name="Miller A.N."/>
            <person name="Grigoriev I.V."/>
            <person name="Debuchy R."/>
            <person name="Gladieux P."/>
            <person name="Thoren M.H."/>
            <person name="Johannesson H."/>
        </authorList>
    </citation>
    <scope>NUCLEOTIDE SEQUENCE</scope>
    <source>
        <strain evidence="14">PSN309</strain>
    </source>
</reference>
<feature type="transmembrane region" description="Helical" evidence="11 12">
    <location>
        <begin position="191"/>
        <end position="216"/>
    </location>
</feature>
<evidence type="ECO:0000256" key="4">
    <source>
        <dbReference type="ARBA" id="ARBA00022824"/>
    </source>
</evidence>
<comment type="function">
    <text evidence="11">Mediates the reversible addition of palmitate to target proteins, thereby regulating their membrane association and biological function.</text>
</comment>
<evidence type="ECO:0000256" key="5">
    <source>
        <dbReference type="ARBA" id="ARBA00022989"/>
    </source>
</evidence>
<dbReference type="EC" id="2.3.1.225" evidence="11"/>
<evidence type="ECO:0000256" key="8">
    <source>
        <dbReference type="ARBA" id="ARBA00023288"/>
    </source>
</evidence>
<feature type="domain" description="Palmitoyltransferase DHHC" evidence="13">
    <location>
        <begin position="100"/>
        <end position="230"/>
    </location>
</feature>